<feature type="signal peptide" evidence="1">
    <location>
        <begin position="1"/>
        <end position="24"/>
    </location>
</feature>
<sequence length="153" mass="16783">MHASSLAGWLAGWLAECSVVQCSAAEAGRPWQAGKDPPSSLEPERIYRVPEATLHRYLPTYLPTLPAWALEELQATRNGKSQEKYWYTYLPILYINGSGVSKVSEVTSGGSSEVAFPHCGMLDCIQGIPRMQPCRSVVSHLFSGRVPGLTYPD</sequence>
<dbReference type="AlphaFoldDB" id="A0A1E1LYB5"/>
<feature type="chain" id="PRO_5009447793" evidence="1">
    <location>
        <begin position="25"/>
        <end position="153"/>
    </location>
</feature>
<organism evidence="2 3">
    <name type="scientific">Rhynchosporium secalis</name>
    <name type="common">Barley scald fungus</name>
    <dbReference type="NCBI Taxonomy" id="38038"/>
    <lineage>
        <taxon>Eukaryota</taxon>
        <taxon>Fungi</taxon>
        <taxon>Dikarya</taxon>
        <taxon>Ascomycota</taxon>
        <taxon>Pezizomycotina</taxon>
        <taxon>Leotiomycetes</taxon>
        <taxon>Helotiales</taxon>
        <taxon>Ploettnerulaceae</taxon>
        <taxon>Rhynchosporium</taxon>
    </lineage>
</organism>
<protein>
    <submittedName>
        <fullName evidence="2">Uncharacterized protein</fullName>
    </submittedName>
</protein>
<keyword evidence="3" id="KW-1185">Reference proteome</keyword>
<keyword evidence="1" id="KW-0732">Signal</keyword>
<gene>
    <name evidence="2" type="ORF">RSE6_01635</name>
</gene>
<proteinExistence type="predicted"/>
<name>A0A1E1LYB5_RHYSE</name>
<accession>A0A1E1LYB5</accession>
<dbReference type="EMBL" id="FJVC01000055">
    <property type="protein sequence ID" value="CZT41836.1"/>
    <property type="molecule type" value="Genomic_DNA"/>
</dbReference>
<dbReference type="Proteomes" id="UP000177625">
    <property type="component" value="Unassembled WGS sequence"/>
</dbReference>
<evidence type="ECO:0000313" key="3">
    <source>
        <dbReference type="Proteomes" id="UP000177625"/>
    </source>
</evidence>
<evidence type="ECO:0000256" key="1">
    <source>
        <dbReference type="SAM" id="SignalP"/>
    </source>
</evidence>
<evidence type="ECO:0000313" key="2">
    <source>
        <dbReference type="EMBL" id="CZT41836.1"/>
    </source>
</evidence>
<reference evidence="3" key="1">
    <citation type="submission" date="2016-03" db="EMBL/GenBank/DDBJ databases">
        <authorList>
            <person name="Guldener U."/>
        </authorList>
    </citation>
    <scope>NUCLEOTIDE SEQUENCE [LARGE SCALE GENOMIC DNA]</scope>
</reference>